<dbReference type="InterPro" id="IPR027417">
    <property type="entry name" value="P-loop_NTPase"/>
</dbReference>
<evidence type="ECO:0000313" key="3">
    <source>
        <dbReference type="EMBL" id="CNI07018.1"/>
    </source>
</evidence>
<dbReference type="Pfam" id="PF13558">
    <property type="entry name" value="SbcC_Walker_B"/>
    <property type="match status" value="1"/>
</dbReference>
<feature type="coiled-coil region" evidence="1">
    <location>
        <begin position="383"/>
        <end position="410"/>
    </location>
</feature>
<name>A0AA36PFD5_YERMO</name>
<feature type="coiled-coil region" evidence="1">
    <location>
        <begin position="305"/>
        <end position="351"/>
    </location>
</feature>
<feature type="coiled-coil region" evidence="1">
    <location>
        <begin position="837"/>
        <end position="1024"/>
    </location>
</feature>
<feature type="domain" description="Rad50/SbcC-type AAA" evidence="2">
    <location>
        <begin position="5"/>
        <end position="234"/>
    </location>
</feature>
<dbReference type="PANTHER" id="PTHR32114:SF2">
    <property type="entry name" value="ABC TRANSPORTER ABCH.3"/>
    <property type="match status" value="1"/>
</dbReference>
<comment type="caution">
    <text evidence="3">The sequence shown here is derived from an EMBL/GenBank/DDBJ whole genome shotgun (WGS) entry which is preliminary data.</text>
</comment>
<dbReference type="Proteomes" id="UP000040841">
    <property type="component" value="Unassembled WGS sequence"/>
</dbReference>
<evidence type="ECO:0000313" key="4">
    <source>
        <dbReference type="Proteomes" id="UP000040841"/>
    </source>
</evidence>
<dbReference type="GO" id="GO:0006302">
    <property type="term" value="P:double-strand break repair"/>
    <property type="evidence" value="ECO:0007669"/>
    <property type="project" value="InterPro"/>
</dbReference>
<gene>
    <name evidence="3" type="primary">sbcC</name>
    <name evidence="3" type="ORF">ERS008502_02138</name>
</gene>
<keyword evidence="1" id="KW-0175">Coiled coil</keyword>
<dbReference type="Gene3D" id="3.40.50.300">
    <property type="entry name" value="P-loop containing nucleotide triphosphate hydrolases"/>
    <property type="match status" value="2"/>
</dbReference>
<protein>
    <submittedName>
        <fullName evidence="3">Exonuclease</fullName>
    </submittedName>
</protein>
<evidence type="ECO:0000256" key="1">
    <source>
        <dbReference type="SAM" id="Coils"/>
    </source>
</evidence>
<feature type="coiled-coil region" evidence="1">
    <location>
        <begin position="626"/>
        <end position="674"/>
    </location>
</feature>
<dbReference type="InterPro" id="IPR038729">
    <property type="entry name" value="Rad50/SbcC_AAA"/>
</dbReference>
<keyword evidence="3" id="KW-0378">Hydrolase</keyword>
<keyword evidence="3" id="KW-0540">Nuclease</keyword>
<dbReference type="AlphaFoldDB" id="A0AA36PFD5"/>
<proteinExistence type="predicted"/>
<dbReference type="GO" id="GO:0004527">
    <property type="term" value="F:exonuclease activity"/>
    <property type="evidence" value="ECO:0007669"/>
    <property type="project" value="UniProtKB-KW"/>
</dbReference>
<dbReference type="Pfam" id="PF13476">
    <property type="entry name" value="AAA_23"/>
    <property type="match status" value="1"/>
</dbReference>
<sequence>MRILSLRLKNINSLQGEWKIDFTAEPFASNGLFAITGPTGAGKTTLLDAICLALYHQTPRLNVTPSQNELMTRHTAESLAEVEFEVKGTRYRAFWSQRRAKNSPEGSLQAPKVELALCESGKILADKVRDKLDRVAEITGLDFGRFTKSMMLSQGQFAAFLNANANDRAELLEELTGTDIYGRLSEQVFEQHKQAKADLDALHQQATGIELLNEEQRSALSQQIDALSQQEKQLATEQSINQQQISWLTHWQQQQKSAQEYRQQQQLVEQALLQAQPELQRLARSEPAEKLRPLLRECSRSQQDVQQIQLRITTLTQQQQQLQTQLTPLAQALEQANLARQQQAAKQHEQETLIEQKVAPLDNTIAQQQHTLAQLATQLQPLRDQEQQERRQLELNERQQLKNLQRLQQLAEYAHLHPHHQHWEKNLPLWREQFRQQQIVQQQWVESEQQLQLQAALLNTLQQQITTLNEQDKQQQATLIQASSQAGSIQQQLARLEQQHPSTQLRQQWSELQQQRPIRQQLAALSPLGQQIQWQLDKQQQQFVSQQQQLKRLEQQLAEKRQLYKQQKQHQTDLESLWEREKQIAGLEAERAKLQSGTPCPLCGALDHPAITEYQAVKPSETAERLDKLRQQVEQLSTVGTELRTQVESVQQQQQRLEQELQHNRQQLADYQQRWQTLAQPLALTFALHEPTALATWLEEQERLEQNCQLKLTEYEHLNQQHQQAKDALTQAEQQQQTHLQQLALITQRHQDTQQIHQTLLVQHQRQQDELALMHQGFHNSLAELSLTLPEADQQQSWLRLREEESQRWQHYQQEQQQLMLEQKALETRIEDERRHLQSCVDQLTKLTQKHQQAEALLQQQQQQRHELFGNTSVSEARQLLRQQQQQVDLAQKNASDALQLTQSQLNRLSGELTGLEQQYQHNQQRAAAAQAELQQALEISEFDDEAALTAALLSEEERQRLQQLQQQLNERQQQIHIRQQQTQEALEHHLQQCPPGVDQTSELAVLQQQLEQLFAQLKANTLRQGELRNQLESDATRRNNQHALFEQIECSQQQYDDWSYLNHLIGSKEGDKFRKFAQGLTLDHLVYLANNQLSRLHGRYLLQRKTSDALELQVVDTWQADAIRDTRTLSGGESFLVSLALALALSDLVSHKTSIDSLFLDEGFGTLDAETLDTALDALDSLNASGKTIGVISHVEAMKERIPVQIKVKKVNGLGVSRLDNIFRINQD</sequence>
<keyword evidence="3" id="KW-0269">Exonuclease</keyword>
<feature type="coiled-coil region" evidence="1">
    <location>
        <begin position="536"/>
        <end position="570"/>
    </location>
</feature>
<evidence type="ECO:0000259" key="2">
    <source>
        <dbReference type="Pfam" id="PF13476"/>
    </source>
</evidence>
<accession>A0AA36PFD5</accession>
<dbReference type="PANTHER" id="PTHR32114">
    <property type="entry name" value="ABC TRANSPORTER ABCH.3"/>
    <property type="match status" value="1"/>
</dbReference>
<dbReference type="SUPFAM" id="SSF52540">
    <property type="entry name" value="P-loop containing nucleoside triphosphate hydrolases"/>
    <property type="match status" value="2"/>
</dbReference>
<dbReference type="EMBL" id="CQBM01000004">
    <property type="protein sequence ID" value="CNI07018.1"/>
    <property type="molecule type" value="Genomic_DNA"/>
</dbReference>
<dbReference type="RefSeq" id="WP_049678575.1">
    <property type="nucleotide sequence ID" value="NZ_CABHYS010000026.1"/>
</dbReference>
<feature type="coiled-coil region" evidence="1">
    <location>
        <begin position="701"/>
        <end position="742"/>
    </location>
</feature>
<feature type="coiled-coil region" evidence="1">
    <location>
        <begin position="451"/>
        <end position="499"/>
    </location>
</feature>
<dbReference type="GO" id="GO:0016887">
    <property type="term" value="F:ATP hydrolysis activity"/>
    <property type="evidence" value="ECO:0007669"/>
    <property type="project" value="InterPro"/>
</dbReference>
<reference evidence="3 4" key="1">
    <citation type="submission" date="2015-03" db="EMBL/GenBank/DDBJ databases">
        <authorList>
            <consortium name="Pathogen Informatics"/>
            <person name="Murphy D."/>
        </authorList>
    </citation>
    <scope>NUCLEOTIDE SEQUENCE [LARGE SCALE GENOMIC DNA]</scope>
    <source>
        <strain evidence="3 4">FE82747</strain>
    </source>
</reference>
<organism evidence="3 4">
    <name type="scientific">Yersinia mollaretii</name>
    <dbReference type="NCBI Taxonomy" id="33060"/>
    <lineage>
        <taxon>Bacteria</taxon>
        <taxon>Pseudomonadati</taxon>
        <taxon>Pseudomonadota</taxon>
        <taxon>Gammaproteobacteria</taxon>
        <taxon>Enterobacterales</taxon>
        <taxon>Yersiniaceae</taxon>
        <taxon>Yersinia</taxon>
    </lineage>
</organism>